<keyword evidence="3" id="KW-0031">Aminopeptidase</keyword>
<feature type="region of interest" description="Disordered" evidence="2">
    <location>
        <begin position="156"/>
        <end position="175"/>
    </location>
</feature>
<evidence type="ECO:0000256" key="2">
    <source>
        <dbReference type="SAM" id="MobiDB-lite"/>
    </source>
</evidence>
<gene>
    <name evidence="3" type="ORF">MA47_09170</name>
</gene>
<comment type="similarity">
    <text evidence="1">Belongs to the peptidase S58 family.</text>
</comment>
<dbReference type="SUPFAM" id="SSF56266">
    <property type="entry name" value="DmpA/ArgJ-like"/>
    <property type="match status" value="2"/>
</dbReference>
<evidence type="ECO:0000256" key="1">
    <source>
        <dbReference type="ARBA" id="ARBA00007068"/>
    </source>
</evidence>
<dbReference type="AlphaFoldDB" id="A0A0A2DGC4"/>
<dbReference type="Gene3D" id="3.60.70.12">
    <property type="entry name" value="L-amino peptidase D-ALA esterase/amidase"/>
    <property type="match status" value="2"/>
</dbReference>
<sequence length="416" mass="41682">MAPMIDLFGCHIGPTNGLTDIAGLRVGHAICADGRGDSGTTVIVAPKGAIASVDVRGGGPGTRETDLLEPHNTVQQVHAISLSGGSAFGLDAASGVMAELESRGIGFPVLGPDHPDKVVPIVASAVIFDLLLGDWHSRPDAATGRAATINALEGGARGGATHAGEPSAEGDLGAHWGMGAGGELNVAETSLTGGELSAAEASLSGGELSAAETLSAMGNVGAGLGASAGALKGGFGQASAVFPDNGPLAGVTVAAGVVVNPQGAVFNPVDGTLWGIAAELDEEFRHYGVGPNTSISAPAVERLRGMNRLGTKMLNTTIGVVATDLDLSKSSVKRMALSAHDGLARAIRPSHMPMDGDTLFGLSTGTKQLDDNVELPVAMTMIAATAASCVERAIVHAVLAAETAFDVPSWKEATDL</sequence>
<dbReference type="InterPro" id="IPR016117">
    <property type="entry name" value="ArgJ-like_dom_sf"/>
</dbReference>
<keyword evidence="4" id="KW-1185">Reference proteome</keyword>
<evidence type="ECO:0000313" key="4">
    <source>
        <dbReference type="Proteomes" id="UP000030145"/>
    </source>
</evidence>
<comment type="caution">
    <text evidence="3">The sequence shown here is derived from an EMBL/GenBank/DDBJ whole genome shotgun (WGS) entry which is preliminary data.</text>
</comment>
<dbReference type="GO" id="GO:0004177">
    <property type="term" value="F:aminopeptidase activity"/>
    <property type="evidence" value="ECO:0007669"/>
    <property type="project" value="UniProtKB-KW"/>
</dbReference>
<dbReference type="InterPro" id="IPR005321">
    <property type="entry name" value="Peptidase_S58_DmpA"/>
</dbReference>
<keyword evidence="3" id="KW-0645">Protease</keyword>
<evidence type="ECO:0000313" key="3">
    <source>
        <dbReference type="EMBL" id="KGM18238.1"/>
    </source>
</evidence>
<protein>
    <submittedName>
        <fullName evidence="3">Aminopeptidase</fullName>
    </submittedName>
</protein>
<proteinExistence type="inferred from homology"/>
<organism evidence="3 4">
    <name type="scientific">Corynebacterium auriscanis</name>
    <dbReference type="NCBI Taxonomy" id="99807"/>
    <lineage>
        <taxon>Bacteria</taxon>
        <taxon>Bacillati</taxon>
        <taxon>Actinomycetota</taxon>
        <taxon>Actinomycetes</taxon>
        <taxon>Mycobacteriales</taxon>
        <taxon>Corynebacteriaceae</taxon>
        <taxon>Corynebacterium</taxon>
    </lineage>
</organism>
<dbReference type="EMBL" id="JRVJ01000019">
    <property type="protein sequence ID" value="KGM18238.1"/>
    <property type="molecule type" value="Genomic_DNA"/>
</dbReference>
<dbReference type="CDD" id="cd02252">
    <property type="entry name" value="nylC_like"/>
    <property type="match status" value="1"/>
</dbReference>
<dbReference type="PANTHER" id="PTHR36512:SF3">
    <property type="entry name" value="BLR5678 PROTEIN"/>
    <property type="match status" value="1"/>
</dbReference>
<dbReference type="PANTHER" id="PTHR36512">
    <property type="entry name" value="D-AMINOPEPTIDASE"/>
    <property type="match status" value="1"/>
</dbReference>
<keyword evidence="3" id="KW-0378">Hydrolase</keyword>
<reference evidence="3 4" key="1">
    <citation type="submission" date="2014-10" db="EMBL/GenBank/DDBJ databases">
        <title>Whole Genome sequence of Corynebacterium auriscanis strain CIP 106629.</title>
        <authorList>
            <person name="Hassan S.S."/>
            <person name="Jamal S.B."/>
            <person name="Tiwari S."/>
            <person name="Oliveira L.D.C."/>
            <person name="Souza F."/>
            <person name="Mariano D.C."/>
            <person name="Almeida S."/>
            <person name="Dorella F."/>
            <person name="Pereira F."/>
            <person name="Carvalho A."/>
            <person name="Leal C.A."/>
            <person name="Soares S.D.C."/>
            <person name="Figueiredo H.C."/>
            <person name="Silva A."/>
            <person name="Azevedo V.A."/>
        </authorList>
    </citation>
    <scope>NUCLEOTIDE SEQUENCE [LARGE SCALE GENOMIC DNA]</scope>
    <source>
        <strain evidence="3 4">CIP 106629</strain>
    </source>
</reference>
<name>A0A0A2DGC4_9CORY</name>
<dbReference type="Proteomes" id="UP000030145">
    <property type="component" value="Unassembled WGS sequence"/>
</dbReference>
<accession>A0A0A2DGC4</accession>
<dbReference type="Pfam" id="PF03576">
    <property type="entry name" value="Peptidase_S58"/>
    <property type="match status" value="2"/>
</dbReference>